<comment type="subcellular location">
    <subcellularLocation>
        <location evidence="1">Cell envelope</location>
    </subcellularLocation>
</comment>
<accession>A0A556ML09</accession>
<feature type="domain" description="Thioredoxin" evidence="6">
    <location>
        <begin position="221"/>
        <end position="359"/>
    </location>
</feature>
<dbReference type="Proteomes" id="UP000318733">
    <property type="component" value="Unassembled WGS sequence"/>
</dbReference>
<dbReference type="PANTHER" id="PTHR42852:SF6">
    <property type="entry name" value="THIOL:DISULFIDE INTERCHANGE PROTEIN DSBE"/>
    <property type="match status" value="1"/>
</dbReference>
<evidence type="ECO:0000259" key="6">
    <source>
        <dbReference type="PROSITE" id="PS51352"/>
    </source>
</evidence>
<dbReference type="CDD" id="cd02966">
    <property type="entry name" value="TlpA_like_family"/>
    <property type="match status" value="1"/>
</dbReference>
<dbReference type="PANTHER" id="PTHR42852">
    <property type="entry name" value="THIOL:DISULFIDE INTERCHANGE PROTEIN DSBE"/>
    <property type="match status" value="1"/>
</dbReference>
<dbReference type="RefSeq" id="WP_144248570.1">
    <property type="nucleotide sequence ID" value="NZ_VLPK01000002.1"/>
</dbReference>
<gene>
    <name evidence="7" type="ORF">FO440_12320</name>
</gene>
<dbReference type="InterPro" id="IPR000866">
    <property type="entry name" value="AhpC/TSA"/>
</dbReference>
<name>A0A556ML09_9SPHI</name>
<dbReference type="AlphaFoldDB" id="A0A556ML09"/>
<dbReference type="PROSITE" id="PS51352">
    <property type="entry name" value="THIOREDOXIN_2"/>
    <property type="match status" value="1"/>
</dbReference>
<dbReference type="PROSITE" id="PS00194">
    <property type="entry name" value="THIOREDOXIN_1"/>
    <property type="match status" value="1"/>
</dbReference>
<dbReference type="OrthoDB" id="1069091at2"/>
<protein>
    <submittedName>
        <fullName evidence="7">AhpC/TSA family protein</fullName>
    </submittedName>
</protein>
<reference evidence="7 8" key="1">
    <citation type="submission" date="2019-07" db="EMBL/GenBank/DDBJ databases">
        <authorList>
            <person name="Huq M.A."/>
        </authorList>
    </citation>
    <scope>NUCLEOTIDE SEQUENCE [LARGE SCALE GENOMIC DNA]</scope>
    <source>
        <strain evidence="7 8">MAH-19</strain>
    </source>
</reference>
<dbReference type="InterPro" id="IPR036249">
    <property type="entry name" value="Thioredoxin-like_sf"/>
</dbReference>
<dbReference type="Pfam" id="PF14289">
    <property type="entry name" value="DUF4369"/>
    <property type="match status" value="1"/>
</dbReference>
<dbReference type="InterPro" id="IPR017937">
    <property type="entry name" value="Thioredoxin_CS"/>
</dbReference>
<evidence type="ECO:0000256" key="1">
    <source>
        <dbReference type="ARBA" id="ARBA00004196"/>
    </source>
</evidence>
<evidence type="ECO:0000256" key="3">
    <source>
        <dbReference type="ARBA" id="ARBA00023157"/>
    </source>
</evidence>
<keyword evidence="8" id="KW-1185">Reference proteome</keyword>
<comment type="caution">
    <text evidence="7">The sequence shown here is derived from an EMBL/GenBank/DDBJ whole genome shotgun (WGS) entry which is preliminary data.</text>
</comment>
<dbReference type="InterPro" id="IPR050553">
    <property type="entry name" value="Thioredoxin_ResA/DsbE_sf"/>
</dbReference>
<dbReference type="GO" id="GO:0016491">
    <property type="term" value="F:oxidoreductase activity"/>
    <property type="evidence" value="ECO:0007669"/>
    <property type="project" value="InterPro"/>
</dbReference>
<organism evidence="7 8">
    <name type="scientific">Mucilaginibacter corticis</name>
    <dbReference type="NCBI Taxonomy" id="2597670"/>
    <lineage>
        <taxon>Bacteria</taxon>
        <taxon>Pseudomonadati</taxon>
        <taxon>Bacteroidota</taxon>
        <taxon>Sphingobacteriia</taxon>
        <taxon>Sphingobacteriales</taxon>
        <taxon>Sphingobacteriaceae</taxon>
        <taxon>Mucilaginibacter</taxon>
    </lineage>
</organism>
<evidence type="ECO:0000313" key="7">
    <source>
        <dbReference type="EMBL" id="TSJ40532.1"/>
    </source>
</evidence>
<dbReference type="GO" id="GO:0017004">
    <property type="term" value="P:cytochrome complex assembly"/>
    <property type="evidence" value="ECO:0007669"/>
    <property type="project" value="UniProtKB-KW"/>
</dbReference>
<keyword evidence="2" id="KW-0201">Cytochrome c-type biogenesis</keyword>
<dbReference type="GO" id="GO:0016209">
    <property type="term" value="F:antioxidant activity"/>
    <property type="evidence" value="ECO:0007669"/>
    <property type="project" value="InterPro"/>
</dbReference>
<dbReference type="Gene3D" id="3.40.30.10">
    <property type="entry name" value="Glutaredoxin"/>
    <property type="match status" value="1"/>
</dbReference>
<dbReference type="GO" id="GO:0030313">
    <property type="term" value="C:cell envelope"/>
    <property type="evidence" value="ECO:0007669"/>
    <property type="project" value="UniProtKB-SubCell"/>
</dbReference>
<dbReference type="Pfam" id="PF00578">
    <property type="entry name" value="AhpC-TSA"/>
    <property type="match status" value="1"/>
</dbReference>
<sequence>MKKINSLINTWFVLMLLVSITARAQNARLTGELKGFSGGMVKLVYNGQSKTDSIKVKNGKFTWKGNLDEPQQVYLTMPNKYYVFFFQPGNARLTGLKDSLQTYKVTGSPIQLESEAFDASVKELTEQQGTLYARYGTAAPDEQVTIDKQLEKLRKQKQIIADKFITDHRQSYYSMYLIAGSASYGFDYSEVKPRFDMLDDFAKQTETGKRIAKRLAILERSRIGAQMIDFTQNDTLGNPVKFSSFKGKYVLVDFWTSWCGPCRAENPNVLKAYNAYQDKNFTVIGISLDEKADNWKKAIKDDKMPWTELSDIRGWKNEVSGYYGIQGIPSNLLVDPSGKIIAKDLRGVMLENKLKELLD</sequence>
<keyword evidence="3" id="KW-1015">Disulfide bond</keyword>
<proteinExistence type="predicted"/>
<feature type="signal peptide" evidence="5">
    <location>
        <begin position="1"/>
        <end position="24"/>
    </location>
</feature>
<dbReference type="SUPFAM" id="SSF52833">
    <property type="entry name" value="Thioredoxin-like"/>
    <property type="match status" value="1"/>
</dbReference>
<evidence type="ECO:0000256" key="5">
    <source>
        <dbReference type="SAM" id="SignalP"/>
    </source>
</evidence>
<dbReference type="InterPro" id="IPR025380">
    <property type="entry name" value="DUF4369"/>
</dbReference>
<dbReference type="EMBL" id="VLPK01000002">
    <property type="protein sequence ID" value="TSJ40532.1"/>
    <property type="molecule type" value="Genomic_DNA"/>
</dbReference>
<keyword evidence="5" id="KW-0732">Signal</keyword>
<keyword evidence="4" id="KW-0676">Redox-active center</keyword>
<evidence type="ECO:0000313" key="8">
    <source>
        <dbReference type="Proteomes" id="UP000318733"/>
    </source>
</evidence>
<feature type="chain" id="PRO_5021897535" evidence="5">
    <location>
        <begin position="25"/>
        <end position="359"/>
    </location>
</feature>
<evidence type="ECO:0000256" key="2">
    <source>
        <dbReference type="ARBA" id="ARBA00022748"/>
    </source>
</evidence>
<evidence type="ECO:0000256" key="4">
    <source>
        <dbReference type="ARBA" id="ARBA00023284"/>
    </source>
</evidence>
<dbReference type="InterPro" id="IPR013766">
    <property type="entry name" value="Thioredoxin_domain"/>
</dbReference>